<dbReference type="AlphaFoldDB" id="A0A9D7I989"/>
<organism evidence="1 2">
    <name type="scientific">Candidatus Propionivibrio dominans</name>
    <dbReference type="NCBI Taxonomy" id="2954373"/>
    <lineage>
        <taxon>Bacteria</taxon>
        <taxon>Pseudomonadati</taxon>
        <taxon>Pseudomonadota</taxon>
        <taxon>Betaproteobacteria</taxon>
        <taxon>Rhodocyclales</taxon>
        <taxon>Rhodocyclaceae</taxon>
        <taxon>Propionivibrio</taxon>
    </lineage>
</organism>
<dbReference type="Proteomes" id="UP000886602">
    <property type="component" value="Unassembled WGS sequence"/>
</dbReference>
<dbReference type="EMBL" id="JADJNC010000019">
    <property type="protein sequence ID" value="MBK7423903.1"/>
    <property type="molecule type" value="Genomic_DNA"/>
</dbReference>
<evidence type="ECO:0000313" key="2">
    <source>
        <dbReference type="Proteomes" id="UP000886602"/>
    </source>
</evidence>
<proteinExistence type="predicted"/>
<comment type="caution">
    <text evidence="1">The sequence shown here is derived from an EMBL/GenBank/DDBJ whole genome shotgun (WGS) entry which is preliminary data.</text>
</comment>
<dbReference type="InterPro" id="IPR011518">
    <property type="entry name" value="Transposase_36"/>
</dbReference>
<evidence type="ECO:0000313" key="1">
    <source>
        <dbReference type="EMBL" id="MBK7423903.1"/>
    </source>
</evidence>
<dbReference type="NCBIfam" id="NF033519">
    <property type="entry name" value="transpos_ISAzo13"/>
    <property type="match status" value="1"/>
</dbReference>
<gene>
    <name evidence="1" type="ORF">IPJ48_12800</name>
</gene>
<reference evidence="1" key="1">
    <citation type="submission" date="2020-10" db="EMBL/GenBank/DDBJ databases">
        <title>Connecting structure to function with the recovery of over 1000 high-quality activated sludge metagenome-assembled genomes encoding full-length rRNA genes using long-read sequencing.</title>
        <authorList>
            <person name="Singleton C.M."/>
            <person name="Petriglieri F."/>
            <person name="Kristensen J.M."/>
            <person name="Kirkegaard R.H."/>
            <person name="Michaelsen T.Y."/>
            <person name="Andersen M.H."/>
            <person name="Karst S.M."/>
            <person name="Dueholm M.S."/>
            <person name="Nielsen P.H."/>
            <person name="Albertsen M."/>
        </authorList>
    </citation>
    <scope>NUCLEOTIDE SEQUENCE</scope>
    <source>
        <strain evidence="1">EsbW_18-Q3-R4-48_MAXAC.044</strain>
    </source>
</reference>
<name>A0A9D7I989_9RHOO</name>
<protein>
    <submittedName>
        <fullName evidence="1">ISAzo13 family transposase</fullName>
    </submittedName>
</protein>
<sequence length="385" mass="42344">MDERQRRLLAAAEAKVLGRGGVSAVSMATGVSRTTIMVGLGEIKAMQSCDDTTASEPVVATNARQSGGGRKKLESKDATLLPDLLSTTRGDPESPLRLNLLRNLADELKARGHTVSHVVVGKLLKEQDYSLQANVKVLEGNQSPDRNAQFEHINDSVTAAMKANQPVISVDTKKKELVGAYKNAGQAWRPSGEPVKVKVHDFIDKELGRANPYGVYDIGADEAWVSVGTDHDTSAFAVQTIRRWWFSMGSLRYPQAKQLVITADGGGSNGHRVRLWKLELSRFAQETGLAIQVHHFPPGTSKWNKIEHRLFSFITMNWRGQPLISHEVIVNLIASTKTRSGLAVRSEIDNAQYPKGMSVSDADLAAIKIERNEFHGEWNYCIRPG</sequence>
<accession>A0A9D7I989</accession>
<dbReference type="Pfam" id="PF07592">
    <property type="entry name" value="DDE_Tnp_ISAZ013"/>
    <property type="match status" value="1"/>
</dbReference>